<proteinExistence type="predicted"/>
<dbReference type="Pfam" id="PF13977">
    <property type="entry name" value="TetR_C_6"/>
    <property type="match status" value="1"/>
</dbReference>
<evidence type="ECO:0000256" key="4">
    <source>
        <dbReference type="ARBA" id="ARBA00023163"/>
    </source>
</evidence>
<dbReference type="SUPFAM" id="SSF46689">
    <property type="entry name" value="Homeodomain-like"/>
    <property type="match status" value="1"/>
</dbReference>
<keyword evidence="1" id="KW-0678">Repressor</keyword>
<evidence type="ECO:0000259" key="6">
    <source>
        <dbReference type="PROSITE" id="PS50977"/>
    </source>
</evidence>
<evidence type="ECO:0000313" key="8">
    <source>
        <dbReference type="Proteomes" id="UP001500984"/>
    </source>
</evidence>
<evidence type="ECO:0000313" key="7">
    <source>
        <dbReference type="EMBL" id="GAA2089460.1"/>
    </source>
</evidence>
<dbReference type="Gene3D" id="1.10.357.10">
    <property type="entry name" value="Tetracycline Repressor, domain 2"/>
    <property type="match status" value="1"/>
</dbReference>
<dbReference type="SUPFAM" id="SSF48498">
    <property type="entry name" value="Tetracyclin repressor-like, C-terminal domain"/>
    <property type="match status" value="1"/>
</dbReference>
<comment type="caution">
    <text evidence="7">The sequence shown here is derived from an EMBL/GenBank/DDBJ whole genome shotgun (WGS) entry which is preliminary data.</text>
</comment>
<reference evidence="7 8" key="1">
    <citation type="journal article" date="2019" name="Int. J. Syst. Evol. Microbiol.">
        <title>The Global Catalogue of Microorganisms (GCM) 10K type strain sequencing project: providing services to taxonomists for standard genome sequencing and annotation.</title>
        <authorList>
            <consortium name="The Broad Institute Genomics Platform"/>
            <consortium name="The Broad Institute Genome Sequencing Center for Infectious Disease"/>
            <person name="Wu L."/>
            <person name="Ma J."/>
        </authorList>
    </citation>
    <scope>NUCLEOTIDE SEQUENCE [LARGE SCALE GENOMIC DNA]</scope>
    <source>
        <strain evidence="7 8">JCM 15900</strain>
    </source>
</reference>
<dbReference type="RefSeq" id="WP_344334871.1">
    <property type="nucleotide sequence ID" value="NZ_BAAAPZ010000002.1"/>
</dbReference>
<organism evidence="7 8">
    <name type="scientific">Brevibacterium salitolerans</name>
    <dbReference type="NCBI Taxonomy" id="1403566"/>
    <lineage>
        <taxon>Bacteria</taxon>
        <taxon>Bacillati</taxon>
        <taxon>Actinomycetota</taxon>
        <taxon>Actinomycetes</taxon>
        <taxon>Micrococcales</taxon>
        <taxon>Brevibacteriaceae</taxon>
        <taxon>Brevibacterium</taxon>
    </lineage>
</organism>
<evidence type="ECO:0000256" key="5">
    <source>
        <dbReference type="PROSITE-ProRule" id="PRU00335"/>
    </source>
</evidence>
<keyword evidence="8" id="KW-1185">Reference proteome</keyword>
<name>A0ABN2WFT0_9MICO</name>
<dbReference type="Pfam" id="PF00440">
    <property type="entry name" value="TetR_N"/>
    <property type="match status" value="1"/>
</dbReference>
<dbReference type="InterPro" id="IPR050109">
    <property type="entry name" value="HTH-type_TetR-like_transc_reg"/>
</dbReference>
<dbReference type="PANTHER" id="PTHR30055">
    <property type="entry name" value="HTH-TYPE TRANSCRIPTIONAL REGULATOR RUTR"/>
    <property type="match status" value="1"/>
</dbReference>
<dbReference type="InterPro" id="IPR009057">
    <property type="entry name" value="Homeodomain-like_sf"/>
</dbReference>
<feature type="domain" description="HTH tetR-type" evidence="6">
    <location>
        <begin position="8"/>
        <end position="68"/>
    </location>
</feature>
<accession>A0ABN2WFT0</accession>
<dbReference type="Proteomes" id="UP001500984">
    <property type="component" value="Unassembled WGS sequence"/>
</dbReference>
<dbReference type="PANTHER" id="PTHR30055:SF234">
    <property type="entry name" value="HTH-TYPE TRANSCRIPTIONAL REGULATOR BETI"/>
    <property type="match status" value="1"/>
</dbReference>
<keyword evidence="4" id="KW-0804">Transcription</keyword>
<sequence>MPKIVDHDARRTAISRAVARVIERDGIHTVSVRTVAAEAGVQPSTLRHYFPSSDGMLASTIQMLRDDQAERLATLTPTGSTRDDIRQAWLQALPLDDARRTEAHVWLAVTATARTPELRTIVQEVNDGLQHLCQVTVHAFAPRADVAREATLLRAFTDGLTLNAITAPKTFTPDSITTALDTYLARLAVLA</sequence>
<dbReference type="InterPro" id="IPR039538">
    <property type="entry name" value="BetI_C"/>
</dbReference>
<dbReference type="PROSITE" id="PS50977">
    <property type="entry name" value="HTH_TETR_2"/>
    <property type="match status" value="1"/>
</dbReference>
<evidence type="ECO:0000256" key="1">
    <source>
        <dbReference type="ARBA" id="ARBA00022491"/>
    </source>
</evidence>
<keyword evidence="2" id="KW-0805">Transcription regulation</keyword>
<dbReference type="InterPro" id="IPR001647">
    <property type="entry name" value="HTH_TetR"/>
</dbReference>
<protein>
    <submittedName>
        <fullName evidence="7">TetR family transcriptional regulator C-terminal domain-containing protein</fullName>
    </submittedName>
</protein>
<dbReference type="EMBL" id="BAAAPZ010000002">
    <property type="protein sequence ID" value="GAA2089460.1"/>
    <property type="molecule type" value="Genomic_DNA"/>
</dbReference>
<dbReference type="InterPro" id="IPR036271">
    <property type="entry name" value="Tet_transcr_reg_TetR-rel_C_sf"/>
</dbReference>
<evidence type="ECO:0000256" key="3">
    <source>
        <dbReference type="ARBA" id="ARBA00023125"/>
    </source>
</evidence>
<feature type="DNA-binding region" description="H-T-H motif" evidence="5">
    <location>
        <begin position="31"/>
        <end position="50"/>
    </location>
</feature>
<evidence type="ECO:0000256" key="2">
    <source>
        <dbReference type="ARBA" id="ARBA00023015"/>
    </source>
</evidence>
<keyword evidence="3 5" id="KW-0238">DNA-binding</keyword>
<gene>
    <name evidence="7" type="ORF">GCM10009823_05260</name>
</gene>